<gene>
    <name evidence="2" type="ORF">K1Y79_01635</name>
</gene>
<dbReference type="PANTHER" id="PTHR31360:SF0">
    <property type="entry name" value="OIL BODY-ASSOCIATED PROTEIN 1B"/>
    <property type="match status" value="1"/>
</dbReference>
<evidence type="ECO:0000313" key="2">
    <source>
        <dbReference type="EMBL" id="MBW8683023.1"/>
    </source>
</evidence>
<proteinExistence type="predicted"/>
<keyword evidence="3" id="KW-1185">Reference proteome</keyword>
<protein>
    <submittedName>
        <fullName evidence="2">OBAP family protein</fullName>
    </submittedName>
</protein>
<comment type="caution">
    <text evidence="2">The sequence shown here is derived from an EMBL/GenBank/DDBJ whole genome shotgun (WGS) entry which is preliminary data.</text>
</comment>
<dbReference type="PANTHER" id="PTHR31360">
    <property type="match status" value="1"/>
</dbReference>
<sequence>MKQFLQLSACITLLIFSACGGKNTSSNVQSPGDDKTSKDKLLNTGADILQDKTPLKKFTAYLDGFHFYNGNINAQMEAHHYVQQLNEDMYQAIIFDGNGADAKIMGVEYIVTEKLFKTLPQEEKALWHSHHHEVKSGTLIAPGIPEVAEHELMEKLVSTYGKTIHTWHTDQESSLPIGSPMIMMGFTKEGQLHPELLQARDKRFNISTARIKEKRNDIPMPAVDPSANAWEKGVLRQFVITSEVDSAQHKHQGHPQR</sequence>
<dbReference type="InterPro" id="IPR010686">
    <property type="entry name" value="OBAP-like"/>
</dbReference>
<dbReference type="RefSeq" id="WP_220248256.1">
    <property type="nucleotide sequence ID" value="NZ_JAICCF010000001.1"/>
</dbReference>
<evidence type="ECO:0000313" key="3">
    <source>
        <dbReference type="Proteomes" id="UP000812961"/>
    </source>
</evidence>
<organism evidence="2 3">
    <name type="scientific">Chitinophaga rhizophila</name>
    <dbReference type="NCBI Taxonomy" id="2866212"/>
    <lineage>
        <taxon>Bacteria</taxon>
        <taxon>Pseudomonadati</taxon>
        <taxon>Bacteroidota</taxon>
        <taxon>Chitinophagia</taxon>
        <taxon>Chitinophagales</taxon>
        <taxon>Chitinophagaceae</taxon>
        <taxon>Chitinophaga</taxon>
    </lineage>
</organism>
<evidence type="ECO:0000256" key="1">
    <source>
        <dbReference type="SAM" id="SignalP"/>
    </source>
</evidence>
<dbReference type="EMBL" id="JAICCF010000001">
    <property type="protein sequence ID" value="MBW8683023.1"/>
    <property type="molecule type" value="Genomic_DNA"/>
</dbReference>
<feature type="chain" id="PRO_5046032974" evidence="1">
    <location>
        <begin position="21"/>
        <end position="257"/>
    </location>
</feature>
<keyword evidence="1" id="KW-0732">Signal</keyword>
<reference evidence="2 3" key="1">
    <citation type="submission" date="2021-08" db="EMBL/GenBank/DDBJ databases">
        <title>The genome sequence of Chitinophaga sp. B61.</title>
        <authorList>
            <person name="Zhang X."/>
        </authorList>
    </citation>
    <scope>NUCLEOTIDE SEQUENCE [LARGE SCALE GENOMIC DNA]</scope>
    <source>
        <strain evidence="2 3">B61</strain>
    </source>
</reference>
<dbReference type="PROSITE" id="PS51257">
    <property type="entry name" value="PROKAR_LIPOPROTEIN"/>
    <property type="match status" value="1"/>
</dbReference>
<feature type="signal peptide" evidence="1">
    <location>
        <begin position="1"/>
        <end position="20"/>
    </location>
</feature>
<name>A0ABS7G925_9BACT</name>
<dbReference type="Proteomes" id="UP000812961">
    <property type="component" value="Unassembled WGS sequence"/>
</dbReference>
<dbReference type="Pfam" id="PF06884">
    <property type="entry name" value="DUF1264"/>
    <property type="match status" value="1"/>
</dbReference>
<accession>A0ABS7G925</accession>